<name>A0A5P8K5K5_9ACTN</name>
<dbReference type="EMBL" id="CP045096">
    <property type="protein sequence ID" value="QFQ98082.1"/>
    <property type="molecule type" value="Genomic_DNA"/>
</dbReference>
<accession>A0A5P8K5K5</accession>
<dbReference type="AlphaFoldDB" id="A0A5P8K5K5"/>
<dbReference type="Proteomes" id="UP000327294">
    <property type="component" value="Chromosome"/>
</dbReference>
<evidence type="ECO:0000313" key="2">
    <source>
        <dbReference type="EMBL" id="QFQ98082.1"/>
    </source>
</evidence>
<organism evidence="2 3">
    <name type="scientific">Streptomyces phaeolivaceus</name>
    <dbReference type="NCBI Taxonomy" id="2653200"/>
    <lineage>
        <taxon>Bacteria</taxon>
        <taxon>Bacillati</taxon>
        <taxon>Actinomycetota</taxon>
        <taxon>Actinomycetes</taxon>
        <taxon>Kitasatosporales</taxon>
        <taxon>Streptomycetaceae</taxon>
        <taxon>Streptomyces</taxon>
    </lineage>
</organism>
<evidence type="ECO:0000313" key="3">
    <source>
        <dbReference type="Proteomes" id="UP000327294"/>
    </source>
</evidence>
<sequence>MSSTVEQADAQTPGKGHSVTITVNNKAVEITGPRVTGLQIKEAAIAQGVQIDLDFQLSQELSSGETRIVGDADVVTVNKNSVFTAVAGDDNS</sequence>
<keyword evidence="3" id="KW-1185">Reference proteome</keyword>
<evidence type="ECO:0000259" key="1">
    <source>
        <dbReference type="Pfam" id="PF14452"/>
    </source>
</evidence>
<dbReference type="KEGG" id="sphv:F9278_19795"/>
<protein>
    <recommendedName>
        <fullName evidence="1">Multi-ubiquitin domain-containing protein</fullName>
    </recommendedName>
</protein>
<gene>
    <name evidence="2" type="ORF">F9278_19795</name>
</gene>
<dbReference type="InterPro" id="IPR027802">
    <property type="entry name" value="Multi-ubiquitin_dom"/>
</dbReference>
<dbReference type="Pfam" id="PF14452">
    <property type="entry name" value="Multi_ubiq"/>
    <property type="match status" value="1"/>
</dbReference>
<feature type="domain" description="Multi-ubiquitin" evidence="1">
    <location>
        <begin position="19"/>
        <end position="82"/>
    </location>
</feature>
<reference evidence="2 3" key="1">
    <citation type="submission" date="2019-10" db="EMBL/GenBank/DDBJ databases">
        <title>Streptomyces sp. strain GY16 isolated from leaves of Broussonetia papyrifera.</title>
        <authorList>
            <person name="Mo P."/>
        </authorList>
    </citation>
    <scope>NUCLEOTIDE SEQUENCE [LARGE SCALE GENOMIC DNA]</scope>
    <source>
        <strain evidence="2 3">GY16</strain>
    </source>
</reference>
<dbReference type="RefSeq" id="WP_152169552.1">
    <property type="nucleotide sequence ID" value="NZ_CP045096.1"/>
</dbReference>
<proteinExistence type="predicted"/>